<dbReference type="RefSeq" id="WP_000468219.1">
    <property type="nucleotide sequence ID" value="NZ_ACZT01000024.1"/>
</dbReference>
<dbReference type="Proteomes" id="UP000053724">
    <property type="component" value="Unassembled WGS sequence"/>
</dbReference>
<dbReference type="Proteomes" id="UP000216173">
    <property type="component" value="Unassembled WGS sequence"/>
</dbReference>
<dbReference type="EMBL" id="LCUF01000004">
    <property type="protein sequence ID" value="KQA24156.1"/>
    <property type="molecule type" value="Genomic_DNA"/>
</dbReference>
<keyword evidence="4" id="KW-1185">Reference proteome</keyword>
<evidence type="ECO:0000313" key="5">
    <source>
        <dbReference type="Proteomes" id="UP000053724"/>
    </source>
</evidence>
<reference evidence="3" key="4">
    <citation type="submission" date="2017-07" db="EMBL/GenBank/DDBJ databases">
        <authorList>
            <person name="Sun Z.S."/>
            <person name="Albrecht U."/>
            <person name="Echele G."/>
            <person name="Lee C.C."/>
        </authorList>
    </citation>
    <scope>NUCLEOTIDE SEQUENCE [LARGE SCALE GENOMIC DNA]</scope>
    <source>
        <strain evidence="3">OYP9E10</strain>
    </source>
</reference>
<accession>A0A067B9A1</accession>
<dbReference type="GeneID" id="94014454"/>
<dbReference type="PANTHER" id="PTHR36423:SF2">
    <property type="entry name" value="AFR070WP"/>
    <property type="match status" value="1"/>
</dbReference>
<dbReference type="EMBL" id="JJMN01000068">
    <property type="protein sequence ID" value="KDO13335.1"/>
    <property type="molecule type" value="Genomic_DNA"/>
</dbReference>
<keyword evidence="2" id="KW-0560">Oxidoreductase</keyword>
<dbReference type="AlphaFoldDB" id="A0A067B9A1"/>
<comment type="caution">
    <text evidence="2">The sequence shown here is derived from an EMBL/GenBank/DDBJ whole genome shotgun (WGS) entry which is preliminary data.</text>
</comment>
<dbReference type="PATRIC" id="fig|1481663.10.peg.1716"/>
<dbReference type="InterPro" id="IPR014980">
    <property type="entry name" value="DOPA_dioxygen"/>
</dbReference>
<dbReference type="SUPFAM" id="SSF143410">
    <property type="entry name" value="DOPA-like"/>
    <property type="match status" value="1"/>
</dbReference>
<evidence type="ECO:0000313" key="2">
    <source>
        <dbReference type="EMBL" id="KQA24156.1"/>
    </source>
</evidence>
<proteinExistence type="predicted"/>
<dbReference type="PANTHER" id="PTHR36423">
    <property type="entry name" value="AFR070WP"/>
    <property type="match status" value="1"/>
</dbReference>
<dbReference type="Gene3D" id="3.30.70.1240">
    <property type="entry name" value="DOPA-like domains"/>
    <property type="match status" value="1"/>
</dbReference>
<reference evidence="1 4" key="1">
    <citation type="submission" date="2014-04" db="EMBL/GenBank/DDBJ databases">
        <title>Vibrio metecus sp. nov., a close relative of Vibrio cholerae isolated from coastal brackish ponds and clinical specimens.</title>
        <authorList>
            <person name="Kirchberger P.C."/>
            <person name="Turnsek M."/>
            <person name="Hunt D.E."/>
            <person name="Haley B.J."/>
            <person name="Colwell R."/>
            <person name="Polz M.F."/>
            <person name="Tarr C.L."/>
            <person name="Boucher Y."/>
        </authorList>
    </citation>
    <scope>NUCLEOTIDE SEQUENCE [LARGE SCALE GENOMIC DNA]</scope>
    <source>
        <strain evidence="1">OP3H</strain>
        <strain evidence="4">PPCK-2014</strain>
    </source>
</reference>
<keyword evidence="2" id="KW-0223">Dioxygenase</keyword>
<protein>
    <submittedName>
        <fullName evidence="2">4,5-dioxygenase</fullName>
    </submittedName>
</protein>
<dbReference type="EMBL" id="NMSH01000015">
    <property type="protein sequence ID" value="PAR20648.1"/>
    <property type="molecule type" value="Genomic_DNA"/>
</dbReference>
<name>A0A067B9A1_VIBMT</name>
<evidence type="ECO:0000313" key="4">
    <source>
        <dbReference type="Proteomes" id="UP000027331"/>
    </source>
</evidence>
<organism evidence="2 5">
    <name type="scientific">Vibrio metoecus</name>
    <dbReference type="NCBI Taxonomy" id="1481663"/>
    <lineage>
        <taxon>Bacteria</taxon>
        <taxon>Pseudomonadati</taxon>
        <taxon>Pseudomonadota</taxon>
        <taxon>Gammaproteobacteria</taxon>
        <taxon>Vibrionales</taxon>
        <taxon>Vibrionaceae</taxon>
        <taxon>Vibrio</taxon>
    </lineage>
</organism>
<gene>
    <name evidence="2" type="ORF">AAY55_05235</name>
    <name evidence="3" type="ORF">CGU03_10930</name>
    <name evidence="1" type="ORF">DP83_17635</name>
</gene>
<evidence type="ECO:0000313" key="1">
    <source>
        <dbReference type="EMBL" id="KDO13335.1"/>
    </source>
</evidence>
<dbReference type="GO" id="GO:0051213">
    <property type="term" value="F:dioxygenase activity"/>
    <property type="evidence" value="ECO:0007669"/>
    <property type="project" value="UniProtKB-KW"/>
</dbReference>
<sequence>MFHAHVYFDPDQAIVAERFRQQIARERRDVIALFGLVPRRVGPHVKPMFELHFRDNQYGLIEWLEANRGALSVLIHPVSGDDAYDHQDDQIRWLGEALGINRTIFRYIH</sequence>
<dbReference type="PIRSF" id="PIRSF028139">
    <property type="entry name" value="DOPA-diox_rel_Mll2280"/>
    <property type="match status" value="1"/>
</dbReference>
<reference evidence="6" key="3">
    <citation type="submission" date="2017-07" db="EMBL/GenBank/DDBJ databases">
        <authorList>
            <person name="Boucher Y."/>
            <person name="Orata F.D."/>
        </authorList>
    </citation>
    <scope>NUCLEOTIDE SEQUENCE [LARGE SCALE GENOMIC DNA]</scope>
    <source>
        <strain evidence="6">OYP9E10</strain>
    </source>
</reference>
<evidence type="ECO:0000313" key="6">
    <source>
        <dbReference type="Proteomes" id="UP000216173"/>
    </source>
</evidence>
<dbReference type="Pfam" id="PF08883">
    <property type="entry name" value="DOPA_dioxygen"/>
    <property type="match status" value="1"/>
</dbReference>
<reference evidence="2 5" key="2">
    <citation type="journal article" date="2015" name="Genome Biol. Evol.">
        <title>The Dynamics of Genetic Interactions between Vibrio metoecus and Vibrio cholerae, Two Close Relatives Co-Occurring in the Environment.</title>
        <authorList>
            <person name="Orata F.D."/>
            <person name="Kirchberger P.C."/>
            <person name="Meheust R."/>
            <person name="Barlow E.J."/>
            <person name="Tarr C.L."/>
            <person name="Boucher Y."/>
        </authorList>
    </citation>
    <scope>NUCLEOTIDE SEQUENCE [LARGE SCALE GENOMIC DNA]</scope>
    <source>
        <strain evidence="2 5">08-2459</strain>
    </source>
</reference>
<dbReference type="InterPro" id="IPR023389">
    <property type="entry name" value="DOPA-like_sf"/>
</dbReference>
<evidence type="ECO:0000313" key="3">
    <source>
        <dbReference type="EMBL" id="PAR20648.1"/>
    </source>
</evidence>
<dbReference type="Proteomes" id="UP000027331">
    <property type="component" value="Unassembled WGS sequence"/>
</dbReference>